<evidence type="ECO:0000313" key="2">
    <source>
        <dbReference type="Proteomes" id="UP000199138"/>
    </source>
</evidence>
<organism evidence="1 2">
    <name type="scientific">Pustulibacterium marinum</name>
    <dbReference type="NCBI Taxonomy" id="1224947"/>
    <lineage>
        <taxon>Bacteria</taxon>
        <taxon>Pseudomonadati</taxon>
        <taxon>Bacteroidota</taxon>
        <taxon>Flavobacteriia</taxon>
        <taxon>Flavobacteriales</taxon>
        <taxon>Flavobacteriaceae</taxon>
        <taxon>Pustulibacterium</taxon>
    </lineage>
</organism>
<sequence>MKRLIALLLISILFGCNSISENKKIEITEKSELSEKEKGENEEWNFKTYLDKTIEYPLKKLNRKPISELKSETLRIWRFPGGGVVFEQMLEFKKANSELTFHSYLIEEFENEKENQLSKLNFSKRINEKGIISELKSIISDSDFIKTEDSEKYCEPFWGCADVYLVEFTNGNKTNKFIINHNVEKCDNKKAENSKKIFKIMNEII</sequence>
<keyword evidence="2" id="KW-1185">Reference proteome</keyword>
<dbReference type="RefSeq" id="WP_093024510.1">
    <property type="nucleotide sequence ID" value="NZ_FPBK01000004.1"/>
</dbReference>
<dbReference type="EMBL" id="FPBK01000004">
    <property type="protein sequence ID" value="SFU45509.1"/>
    <property type="molecule type" value="Genomic_DNA"/>
</dbReference>
<dbReference type="OrthoDB" id="1439856at2"/>
<proteinExistence type="predicted"/>
<dbReference type="PROSITE" id="PS51257">
    <property type="entry name" value="PROKAR_LIPOPROTEIN"/>
    <property type="match status" value="1"/>
</dbReference>
<dbReference type="Proteomes" id="UP000199138">
    <property type="component" value="Unassembled WGS sequence"/>
</dbReference>
<gene>
    <name evidence="1" type="ORF">SAMN05216480_10439</name>
</gene>
<reference evidence="1 2" key="1">
    <citation type="submission" date="2016-10" db="EMBL/GenBank/DDBJ databases">
        <authorList>
            <person name="de Groot N.N."/>
        </authorList>
    </citation>
    <scope>NUCLEOTIDE SEQUENCE [LARGE SCALE GENOMIC DNA]</scope>
    <source>
        <strain evidence="1 2">CGMCC 1.12333</strain>
    </source>
</reference>
<name>A0A1I7GAM8_9FLAO</name>
<dbReference type="STRING" id="1224947.SAMN05216480_10439"/>
<protein>
    <recommendedName>
        <fullName evidence="3">Lipoprotein</fullName>
    </recommendedName>
</protein>
<dbReference type="AlphaFoldDB" id="A0A1I7GAM8"/>
<evidence type="ECO:0000313" key="1">
    <source>
        <dbReference type="EMBL" id="SFU45509.1"/>
    </source>
</evidence>
<accession>A0A1I7GAM8</accession>
<evidence type="ECO:0008006" key="3">
    <source>
        <dbReference type="Google" id="ProtNLM"/>
    </source>
</evidence>